<dbReference type="PATRIC" id="fig|453.4.peg.1816"/>
<dbReference type="AlphaFoldDB" id="A0A0W0TMC7"/>
<reference evidence="2 4" key="2">
    <citation type="submission" date="2018-06" db="EMBL/GenBank/DDBJ databases">
        <authorList>
            <consortium name="Pathogen Informatics"/>
            <person name="Doyle S."/>
        </authorList>
    </citation>
    <scope>NUCLEOTIDE SEQUENCE [LARGE SCALE GENOMIC DNA]</scope>
    <source>
        <strain evidence="2 4">NCTC12022</strain>
    </source>
</reference>
<evidence type="ECO:0000313" key="4">
    <source>
        <dbReference type="Proteomes" id="UP000251942"/>
    </source>
</evidence>
<organism evidence="1 3">
    <name type="scientific">Legionella feeleii</name>
    <dbReference type="NCBI Taxonomy" id="453"/>
    <lineage>
        <taxon>Bacteria</taxon>
        <taxon>Pseudomonadati</taxon>
        <taxon>Pseudomonadota</taxon>
        <taxon>Gammaproteobacteria</taxon>
        <taxon>Legionellales</taxon>
        <taxon>Legionellaceae</taxon>
        <taxon>Legionella</taxon>
    </lineage>
</organism>
<dbReference type="EMBL" id="UASS01000011">
    <property type="protein sequence ID" value="SPX60591.1"/>
    <property type="molecule type" value="Genomic_DNA"/>
</dbReference>
<accession>A0A0W0TMC7</accession>
<name>A0A0W0TMC7_9GAMM</name>
<sequence length="206" mass="23224">MSRFFRALNPFSKSSGISPRTKPMLSILASDEITDLLPQEIIQLQWEDNLSWERTLDATYLCLVGEHYEHPPVAAQKTIFEQVMTAFFRPYLIPVMIGSELHALHKHNRQTGIKGVLDYLVFPLLARKLISDTYLEHRKNTPIINSIAWGIAIPLEVIRHSVGLALTIALVPVVALVHLLRNLINALSGLEMGTDVKNKDRVVTII</sequence>
<evidence type="ECO:0000313" key="3">
    <source>
        <dbReference type="Proteomes" id="UP000054698"/>
    </source>
</evidence>
<evidence type="ECO:0000313" key="1">
    <source>
        <dbReference type="EMBL" id="KTC96737.1"/>
    </source>
</evidence>
<proteinExistence type="predicted"/>
<dbReference type="RefSeq" id="WP_058445708.1">
    <property type="nucleotide sequence ID" value="NZ_CAAAHT010000003.1"/>
</dbReference>
<reference evidence="1 3" key="1">
    <citation type="submission" date="2015-11" db="EMBL/GenBank/DDBJ databases">
        <title>Genomic analysis of 38 Legionella species identifies large and diverse effector repertoires.</title>
        <authorList>
            <person name="Burstein D."/>
            <person name="Amaro F."/>
            <person name="Zusman T."/>
            <person name="Lifshitz Z."/>
            <person name="Cohen O."/>
            <person name="Gilbert J.A."/>
            <person name="Pupko T."/>
            <person name="Shuman H.A."/>
            <person name="Segal G."/>
        </authorList>
    </citation>
    <scope>NUCLEOTIDE SEQUENCE [LARGE SCALE GENOMIC DNA]</scope>
    <source>
        <strain evidence="1 3">WO-44C</strain>
    </source>
</reference>
<gene>
    <name evidence="1" type="ORF">Lfee_1649</name>
    <name evidence="2" type="ORF">NCTC12022_01323</name>
</gene>
<dbReference type="EMBL" id="LNYB01000080">
    <property type="protein sequence ID" value="KTC96737.1"/>
    <property type="molecule type" value="Genomic_DNA"/>
</dbReference>
<evidence type="ECO:0000313" key="2">
    <source>
        <dbReference type="EMBL" id="SPX60591.1"/>
    </source>
</evidence>
<dbReference type="Proteomes" id="UP000054698">
    <property type="component" value="Unassembled WGS sequence"/>
</dbReference>
<protein>
    <submittedName>
        <fullName evidence="1">Uncharacterized protein</fullName>
    </submittedName>
</protein>
<dbReference type="Proteomes" id="UP000251942">
    <property type="component" value="Unassembled WGS sequence"/>
</dbReference>
<dbReference type="OrthoDB" id="5653487at2"/>
<keyword evidence="3" id="KW-1185">Reference proteome</keyword>